<evidence type="ECO:0000256" key="1">
    <source>
        <dbReference type="ARBA" id="ARBA00022614"/>
    </source>
</evidence>
<protein>
    <submittedName>
        <fullName evidence="6">Uncharacterized protein LOC112690964</fullName>
    </submittedName>
</protein>
<feature type="non-terminal residue" evidence="6">
    <location>
        <position position="340"/>
    </location>
</feature>
<keyword evidence="4" id="KW-0732">Signal</keyword>
<dbReference type="InterPro" id="IPR001611">
    <property type="entry name" value="Leu-rich_rpt"/>
</dbReference>
<dbReference type="InterPro" id="IPR050333">
    <property type="entry name" value="SLRP"/>
</dbReference>
<evidence type="ECO:0000256" key="2">
    <source>
        <dbReference type="ARBA" id="ARBA00022737"/>
    </source>
</evidence>
<dbReference type="PANTHER" id="PTHR45712">
    <property type="entry name" value="AGAP008170-PA"/>
    <property type="match status" value="1"/>
</dbReference>
<name>A0A8B8GDF6_9HEMI</name>
<dbReference type="GO" id="GO:0005615">
    <property type="term" value="C:extracellular space"/>
    <property type="evidence" value="ECO:0007669"/>
    <property type="project" value="TreeGrafter"/>
</dbReference>
<evidence type="ECO:0000256" key="4">
    <source>
        <dbReference type="SAM" id="SignalP"/>
    </source>
</evidence>
<gene>
    <name evidence="6" type="primary">LOC112690964</name>
</gene>
<dbReference type="SMART" id="SM00369">
    <property type="entry name" value="LRR_TYP"/>
    <property type="match status" value="3"/>
</dbReference>
<keyword evidence="2" id="KW-0677">Repeat</keyword>
<dbReference type="GeneID" id="112690964"/>
<accession>A0A8B8GDF6</accession>
<feature type="chain" id="PRO_5034742727" evidence="4">
    <location>
        <begin position="21"/>
        <end position="340"/>
    </location>
</feature>
<dbReference type="AlphaFoldDB" id="A0A8B8GDF6"/>
<dbReference type="SUPFAM" id="SSF52058">
    <property type="entry name" value="L domain-like"/>
    <property type="match status" value="1"/>
</dbReference>
<sequence length="340" mass="38415">MKTIMILMFVGLFLFFETEGASNISNIVVRCKYSKKNELLMANCHGANGQKLKTIPDNIMSEVQILKLQTNRIAKLNNRSFVMYPKIKELLLSDNVVHTIKPGSLSVLDKLELLDLSGNALYEVPAGLPKSLVHLNLNMNPIKRMDQLSRAVGLQVLKLSRCGLVKYPALDVMPSLVELDVSGNDLLNDLDPVTLAATCRLSWLNVTGCTTLFQRPESRCRCLSAVKWTRNHNIQVFGMPPCPVANGTSVANKCTAPTALHKTTALFERCMDEWDRRNTFRWSIGLWLVIMVAIVTVPMYVRWRNQRGHSKIVRAILPSTSSTVFNVRHESSRKYLFFYM</sequence>
<proteinExistence type="predicted"/>
<dbReference type="Gene3D" id="3.80.10.10">
    <property type="entry name" value="Ribonuclease Inhibitor"/>
    <property type="match status" value="1"/>
</dbReference>
<keyword evidence="3" id="KW-1133">Transmembrane helix</keyword>
<evidence type="ECO:0000313" key="5">
    <source>
        <dbReference type="Proteomes" id="UP000694846"/>
    </source>
</evidence>
<feature type="signal peptide" evidence="4">
    <location>
        <begin position="1"/>
        <end position="20"/>
    </location>
</feature>
<dbReference type="RefSeq" id="XP_025420855.1">
    <property type="nucleotide sequence ID" value="XM_025565070.1"/>
</dbReference>
<feature type="transmembrane region" description="Helical" evidence="3">
    <location>
        <begin position="280"/>
        <end position="301"/>
    </location>
</feature>
<dbReference type="Pfam" id="PF13855">
    <property type="entry name" value="LRR_8"/>
    <property type="match status" value="1"/>
</dbReference>
<evidence type="ECO:0000256" key="3">
    <source>
        <dbReference type="SAM" id="Phobius"/>
    </source>
</evidence>
<dbReference type="InterPro" id="IPR032675">
    <property type="entry name" value="LRR_dom_sf"/>
</dbReference>
<dbReference type="OrthoDB" id="694479at2759"/>
<dbReference type="Proteomes" id="UP000694846">
    <property type="component" value="Unplaced"/>
</dbReference>
<keyword evidence="3" id="KW-0812">Transmembrane</keyword>
<organism evidence="5 6">
    <name type="scientific">Sipha flava</name>
    <name type="common">yellow sugarcane aphid</name>
    <dbReference type="NCBI Taxonomy" id="143950"/>
    <lineage>
        <taxon>Eukaryota</taxon>
        <taxon>Metazoa</taxon>
        <taxon>Ecdysozoa</taxon>
        <taxon>Arthropoda</taxon>
        <taxon>Hexapoda</taxon>
        <taxon>Insecta</taxon>
        <taxon>Pterygota</taxon>
        <taxon>Neoptera</taxon>
        <taxon>Paraneoptera</taxon>
        <taxon>Hemiptera</taxon>
        <taxon>Sternorrhyncha</taxon>
        <taxon>Aphidomorpha</taxon>
        <taxon>Aphidoidea</taxon>
        <taxon>Aphididae</taxon>
        <taxon>Sipha</taxon>
    </lineage>
</organism>
<dbReference type="InterPro" id="IPR003591">
    <property type="entry name" value="Leu-rich_rpt_typical-subtyp"/>
</dbReference>
<keyword evidence="3" id="KW-0472">Membrane</keyword>
<dbReference type="PANTHER" id="PTHR45712:SF22">
    <property type="entry name" value="INSULIN-LIKE GROWTH FACTOR-BINDING PROTEIN COMPLEX ACID LABILE SUBUNIT"/>
    <property type="match status" value="1"/>
</dbReference>
<keyword evidence="1" id="KW-0433">Leucine-rich repeat</keyword>
<evidence type="ECO:0000313" key="6">
    <source>
        <dbReference type="RefSeq" id="XP_025420855.1"/>
    </source>
</evidence>
<keyword evidence="5" id="KW-1185">Reference proteome</keyword>
<reference evidence="6" key="1">
    <citation type="submission" date="2025-08" db="UniProtKB">
        <authorList>
            <consortium name="RefSeq"/>
        </authorList>
    </citation>
    <scope>IDENTIFICATION</scope>
    <source>
        <tissue evidence="6">Whole body</tissue>
    </source>
</reference>